<protein>
    <submittedName>
        <fullName evidence="1">Uncharacterized protein</fullName>
    </submittedName>
</protein>
<evidence type="ECO:0000313" key="2">
    <source>
        <dbReference type="Proteomes" id="UP000248329"/>
    </source>
</evidence>
<proteinExistence type="predicted"/>
<dbReference type="EMBL" id="PQXF01000059">
    <property type="protein sequence ID" value="PXF57493.1"/>
    <property type="molecule type" value="Genomic_DNA"/>
</dbReference>
<dbReference type="Proteomes" id="UP000248329">
    <property type="component" value="Unassembled WGS sequence"/>
</dbReference>
<organism evidence="1 2">
    <name type="scientific">Candidatus Methanogaster sp</name>
    <dbReference type="NCBI Taxonomy" id="3386292"/>
    <lineage>
        <taxon>Archaea</taxon>
        <taxon>Methanobacteriati</taxon>
        <taxon>Methanobacteriota</taxon>
        <taxon>Stenosarchaea group</taxon>
        <taxon>Methanomicrobia</taxon>
        <taxon>Methanosarcinales</taxon>
        <taxon>ANME-2 cluster</taxon>
        <taxon>Candidatus Methanogasteraceae</taxon>
        <taxon>Candidatus Methanogaster</taxon>
    </lineage>
</organism>
<name>A0AC61KYW8_9EURY</name>
<reference evidence="1" key="1">
    <citation type="submission" date="2018-01" db="EMBL/GenBank/DDBJ databases">
        <authorList>
            <person name="Krukenberg V."/>
        </authorList>
    </citation>
    <scope>NUCLEOTIDE SEQUENCE</scope>
    <source>
        <strain evidence="1">E20ANME2</strain>
    </source>
</reference>
<sequence>MIKNNIIGNTFLSLIYLCTFFILIVSITDVARAADTPDLIIQDITWTPTTPSLGDTVTFTVAIMNQGNGSSSSGYAHFYLDGSTSPLTYKSFTAIDAGGSTTTVSFTWNAQAGSHTFKAVVDKDNKITESDETNNEKTIT</sequence>
<feature type="non-terminal residue" evidence="1">
    <location>
        <position position="140"/>
    </location>
</feature>
<accession>A0AC61KYW8</accession>
<evidence type="ECO:0000313" key="1">
    <source>
        <dbReference type="EMBL" id="PXF57493.1"/>
    </source>
</evidence>
<comment type="caution">
    <text evidence="1">The sequence shown here is derived from an EMBL/GenBank/DDBJ whole genome shotgun (WGS) entry which is preliminary data.</text>
</comment>
<gene>
    <name evidence="1" type="ORF">C4B59_15175</name>
</gene>